<gene>
    <name evidence="1" type="ORF">Zmor_021972</name>
</gene>
<accession>A0AA38MBI5</accession>
<dbReference type="CDD" id="cd00303">
    <property type="entry name" value="retropepsin_like"/>
    <property type="match status" value="1"/>
</dbReference>
<dbReference type="Proteomes" id="UP001168821">
    <property type="component" value="Unassembled WGS sequence"/>
</dbReference>
<evidence type="ECO:0000313" key="2">
    <source>
        <dbReference type="Proteomes" id="UP001168821"/>
    </source>
</evidence>
<evidence type="ECO:0008006" key="3">
    <source>
        <dbReference type="Google" id="ProtNLM"/>
    </source>
</evidence>
<dbReference type="EMBL" id="JALNTZ010000006">
    <property type="protein sequence ID" value="KAJ3650274.1"/>
    <property type="molecule type" value="Genomic_DNA"/>
</dbReference>
<proteinExistence type="predicted"/>
<dbReference type="AlphaFoldDB" id="A0AA38MBI5"/>
<organism evidence="1 2">
    <name type="scientific">Zophobas morio</name>
    <dbReference type="NCBI Taxonomy" id="2755281"/>
    <lineage>
        <taxon>Eukaryota</taxon>
        <taxon>Metazoa</taxon>
        <taxon>Ecdysozoa</taxon>
        <taxon>Arthropoda</taxon>
        <taxon>Hexapoda</taxon>
        <taxon>Insecta</taxon>
        <taxon>Pterygota</taxon>
        <taxon>Neoptera</taxon>
        <taxon>Endopterygota</taxon>
        <taxon>Coleoptera</taxon>
        <taxon>Polyphaga</taxon>
        <taxon>Cucujiformia</taxon>
        <taxon>Tenebrionidae</taxon>
        <taxon>Zophobas</taxon>
    </lineage>
</organism>
<name>A0AA38MBI5_9CUCU</name>
<dbReference type="PANTHER" id="PTHR47331:SF4">
    <property type="entry name" value="PEPTIDASE S1 DOMAIN-CONTAINING PROTEIN"/>
    <property type="match status" value="1"/>
</dbReference>
<comment type="caution">
    <text evidence="1">The sequence shown here is derived from an EMBL/GenBank/DDBJ whole genome shotgun (WGS) entry which is preliminary data.</text>
</comment>
<dbReference type="InterPro" id="IPR005312">
    <property type="entry name" value="DUF1759"/>
</dbReference>
<keyword evidence="2" id="KW-1185">Reference proteome</keyword>
<protein>
    <recommendedName>
        <fullName evidence="3">Peptidase aspartic putative domain-containing protein</fullName>
    </recommendedName>
</protein>
<evidence type="ECO:0000313" key="1">
    <source>
        <dbReference type="EMBL" id="KAJ3650274.1"/>
    </source>
</evidence>
<reference evidence="1" key="1">
    <citation type="journal article" date="2023" name="G3 (Bethesda)">
        <title>Whole genome assemblies of Zophobas morio and Tenebrio molitor.</title>
        <authorList>
            <person name="Kaur S."/>
            <person name="Stinson S.A."/>
            <person name="diCenzo G.C."/>
        </authorList>
    </citation>
    <scope>NUCLEOTIDE SEQUENCE</scope>
    <source>
        <strain evidence="1">QUZm001</strain>
    </source>
</reference>
<dbReference type="Pfam" id="PF03564">
    <property type="entry name" value="DUF1759"/>
    <property type="match status" value="1"/>
</dbReference>
<sequence length="560" mass="64490">MTEASLKTKKRQIRTTTTNFDKFLNTIKSADQVRVLCLRYDNFKPLLKQFIEAQDQLELLTIENDADPAEPDENERFEYENRYYELCSKAEELIDKFTIKASSSSTDIKLPTIELPHFDGEYTSWTAFYDSFRTLIHENTNLEKIQKLHYLRSCLGDEPKRIIDNLSISAQSYDTAWRLLKERYHSKRLIVHNHIHGLFNLTQVNKSPNSLRTLLDQLNANLESLKAQNLDVTNWDPVLIYLVSTKFDFATKREWESKLKNNELPTLKEMTTFISQRCQTLESMEFCNSFEVNSENPRYHVTKSKFPEVKRKLTICPKCKQSSHSFVQQCTAFLQLSIQDRINEVKRLKLCLNCLRDGHDARSCTSRYCRTCNGRHHTLLHLQKGEPQGVNNHCCSTELKSLTLLSTAVIKIRDGNGQLHKVRALLDIGSDSNFITDKLCRLLKLNLNKCQMSIAGIGQTSTTLTRAAKVFIKSICDNYSNTISCLVLPEITNNLPVETFDPTPLRIPDNLTLADPEFYTGCPRIRAIPVNDMFPVPNCAVIRKKNFPGFNRVRTGRRLS</sequence>
<dbReference type="PANTHER" id="PTHR47331">
    <property type="entry name" value="PHD-TYPE DOMAIN-CONTAINING PROTEIN"/>
    <property type="match status" value="1"/>
</dbReference>